<feature type="compositionally biased region" description="Low complexity" evidence="1">
    <location>
        <begin position="77"/>
        <end position="92"/>
    </location>
</feature>
<feature type="compositionally biased region" description="Polar residues" evidence="1">
    <location>
        <begin position="108"/>
        <end position="131"/>
    </location>
</feature>
<feature type="compositionally biased region" description="Acidic residues" evidence="1">
    <location>
        <begin position="867"/>
        <end position="876"/>
    </location>
</feature>
<proteinExistence type="predicted"/>
<evidence type="ECO:0008006" key="4">
    <source>
        <dbReference type="Google" id="ProtNLM"/>
    </source>
</evidence>
<reference evidence="2 3" key="1">
    <citation type="journal article" date="2018" name="BMC Genomics">
        <title>Genomic evidence for intraspecific hybridization in a clonal and extremely halotolerant yeast.</title>
        <authorList>
            <person name="Gostincar C."/>
            <person name="Stajich J.E."/>
            <person name="Zupancic J."/>
            <person name="Zalar P."/>
            <person name="Gunde-Cimerman N."/>
        </authorList>
    </citation>
    <scope>NUCLEOTIDE SEQUENCE [LARGE SCALE GENOMIC DNA]</scope>
    <source>
        <strain evidence="2 3">EXF-151</strain>
    </source>
</reference>
<feature type="region of interest" description="Disordered" evidence="1">
    <location>
        <begin position="41"/>
        <end position="383"/>
    </location>
</feature>
<sequence>MPAAGTASNIRAFVHWREPAVYAGEEIDCIITFKNIAKPPGQDEGEDGLQTPLANGAPQVRGAPSATHSRRGSYATGRPQSSRAPSAASSRGAPPPPARGHRPALSLSVVNSGSRNGLQSAPLQARTPTNGGMSGKGHGRSLSIMSLGSDMASETRTTMTTAAQPSRRPAKGHGRSASLQVIPRQQTQTSPVIGSAPSRQHSPLYEANTPPALAEGQGDPLPIRPPRRRPGTISAGNTPQLGRQPSHTRGATEGPAPIPDFKFPPSPPRPKQPSPQPGESRPKPTRSPSTMHSAQQRPLSPRPPDGWSGALSNLNPVHRVMSESSDGTPRVSSELYSRSNHSDETLASEMPEQNGRLLPKPPPSSSSSRQPSSFRQTSGAGSRLAEPETLMMGSAQTMGSFTLDGSLLNTAPFEEVKRKGVQGGGGVVGVERSKRSSGMFGAFSWNNLGESLGGLLGGDEMSSIGQMKAVAGSKSVPLLSTPQSLLFVDLRLAPGESRSYNYRFHLPRGLPPSHRGRAMKVTYHLALGVQRPDGQQGMKQIEIPFRVLGSYNSMGEALGHDLMSPYILLRDAARTKSIAPSVTSPDSIFPNFEKRDTDQTRRKGSRHGLEDFLRYTERLIEHQRATNGELLSPTSPTPSTTPAALERRQSTADLQPSSIKEIIDLAILRSNVVEGASEKPSSEAQSANRFNIARSGQPVAVLTLLRPAYKIGESVLGTLDFTAATIPPTTTTTSSSPSQAATYTVLISLETAERVDPSLALRSAHSIQRVTRKVHASTAETALFARQIGFNLAIPTTATPGFETTGVSLVWNLRVEFTVQRQQPYHHQQQQSSSNRVPTSRQEMGLGISSHSGRGSPAATSTGVGMEQEEKEEEEGSQLLEELGTDERGTAWIARERLPAETFEIAVPLRVYGAPAEVEGREFGGLVV</sequence>
<evidence type="ECO:0000313" key="2">
    <source>
        <dbReference type="EMBL" id="RMY54314.1"/>
    </source>
</evidence>
<feature type="compositionally biased region" description="Low complexity" evidence="1">
    <location>
        <begin position="632"/>
        <end position="642"/>
    </location>
</feature>
<dbReference type="InterPro" id="IPR014848">
    <property type="entry name" value="Rgp1"/>
</dbReference>
<feature type="compositionally biased region" description="Polar residues" evidence="1">
    <location>
        <begin position="177"/>
        <end position="201"/>
    </location>
</feature>
<feature type="region of interest" description="Disordered" evidence="1">
    <location>
        <begin position="589"/>
        <end position="608"/>
    </location>
</feature>
<feature type="compositionally biased region" description="Polar residues" evidence="1">
    <location>
        <begin position="234"/>
        <end position="249"/>
    </location>
</feature>
<feature type="compositionally biased region" description="Polar residues" evidence="1">
    <location>
        <begin position="322"/>
        <end position="339"/>
    </location>
</feature>
<dbReference type="Pfam" id="PF08737">
    <property type="entry name" value="Rgp1"/>
    <property type="match status" value="1"/>
</dbReference>
<dbReference type="OrthoDB" id="1918at2759"/>
<feature type="compositionally biased region" description="Basic and acidic residues" evidence="1">
    <location>
        <begin position="592"/>
        <end position="608"/>
    </location>
</feature>
<evidence type="ECO:0000313" key="3">
    <source>
        <dbReference type="Proteomes" id="UP000270230"/>
    </source>
</evidence>
<feature type="compositionally biased region" description="Polar residues" evidence="1">
    <location>
        <begin position="849"/>
        <end position="863"/>
    </location>
</feature>
<dbReference type="AlphaFoldDB" id="A0A3M7CQU1"/>
<feature type="compositionally biased region" description="Polar residues" evidence="1">
    <location>
        <begin position="286"/>
        <end position="298"/>
    </location>
</feature>
<organism evidence="2 3">
    <name type="scientific">Hortaea werneckii</name>
    <name type="common">Black yeast</name>
    <name type="synonym">Cladosporium werneckii</name>
    <dbReference type="NCBI Taxonomy" id="91943"/>
    <lineage>
        <taxon>Eukaryota</taxon>
        <taxon>Fungi</taxon>
        <taxon>Dikarya</taxon>
        <taxon>Ascomycota</taxon>
        <taxon>Pezizomycotina</taxon>
        <taxon>Dothideomycetes</taxon>
        <taxon>Dothideomycetidae</taxon>
        <taxon>Mycosphaerellales</taxon>
        <taxon>Teratosphaeriaceae</taxon>
        <taxon>Hortaea</taxon>
    </lineage>
</organism>
<gene>
    <name evidence="2" type="ORF">D0865_04791</name>
</gene>
<feature type="compositionally biased region" description="Low complexity" evidence="1">
    <location>
        <begin position="822"/>
        <end position="834"/>
    </location>
</feature>
<accession>A0A3M7CQU1</accession>
<feature type="region of interest" description="Disordered" evidence="1">
    <location>
        <begin position="822"/>
        <end position="886"/>
    </location>
</feature>
<feature type="region of interest" description="Disordered" evidence="1">
    <location>
        <begin position="625"/>
        <end position="653"/>
    </location>
</feature>
<feature type="compositionally biased region" description="Polar residues" evidence="1">
    <location>
        <begin position="152"/>
        <end position="164"/>
    </location>
</feature>
<protein>
    <recommendedName>
        <fullName evidence="4">Rgp1-domain-containing protein</fullName>
    </recommendedName>
</protein>
<dbReference type="Proteomes" id="UP000270230">
    <property type="component" value="Unassembled WGS sequence"/>
</dbReference>
<comment type="caution">
    <text evidence="2">The sequence shown here is derived from an EMBL/GenBank/DDBJ whole genome shotgun (WGS) entry which is preliminary data.</text>
</comment>
<feature type="compositionally biased region" description="Pro residues" evidence="1">
    <location>
        <begin position="256"/>
        <end position="276"/>
    </location>
</feature>
<name>A0A3M7CQU1_HORWE</name>
<evidence type="ECO:0000256" key="1">
    <source>
        <dbReference type="SAM" id="MobiDB-lite"/>
    </source>
</evidence>
<dbReference type="PANTHER" id="PTHR12507">
    <property type="entry name" value="REDUCED GROWTH PHENOTYPE 1 RGP1, YEAST -RELATED"/>
    <property type="match status" value="1"/>
</dbReference>
<dbReference type="EMBL" id="QWIN01000300">
    <property type="protein sequence ID" value="RMY54314.1"/>
    <property type="molecule type" value="Genomic_DNA"/>
</dbReference>